<evidence type="ECO:0000256" key="1">
    <source>
        <dbReference type="ARBA" id="ARBA00004123"/>
    </source>
</evidence>
<keyword evidence="10" id="KW-1185">Reference proteome</keyword>
<proteinExistence type="inferred from homology"/>
<dbReference type="InterPro" id="IPR019095">
    <property type="entry name" value="Mediator_Med18"/>
</dbReference>
<accession>A0A0D1ZKA7</accession>
<dbReference type="Pfam" id="PF09637">
    <property type="entry name" value="Med18"/>
    <property type="match status" value="1"/>
</dbReference>
<dbReference type="GO" id="GO:0003712">
    <property type="term" value="F:transcription coregulator activity"/>
    <property type="evidence" value="ECO:0007669"/>
    <property type="project" value="InterPro"/>
</dbReference>
<dbReference type="HOGENOM" id="CLU_084516_0_0_1"/>
<dbReference type="GO" id="GO:0006369">
    <property type="term" value="P:termination of RNA polymerase II transcription"/>
    <property type="evidence" value="ECO:0007669"/>
    <property type="project" value="TreeGrafter"/>
</dbReference>
<name>A0A0D1ZKA7_9EURO</name>
<dbReference type="OrthoDB" id="5348092at2759"/>
<dbReference type="Proteomes" id="UP000053328">
    <property type="component" value="Unassembled WGS sequence"/>
</dbReference>
<protein>
    <recommendedName>
        <fullName evidence="3 8">Mediator of RNA polymerase II transcription subunit 18</fullName>
    </recommendedName>
    <alternativeName>
        <fullName evidence="7 8">Mediator complex subunit 18</fullName>
    </alternativeName>
</protein>
<dbReference type="GO" id="GO:0070847">
    <property type="term" value="C:core mediator complex"/>
    <property type="evidence" value="ECO:0007669"/>
    <property type="project" value="TreeGrafter"/>
</dbReference>
<gene>
    <name evidence="8" type="primary">MED18</name>
    <name evidence="9" type="ORF">PV08_08459</name>
</gene>
<evidence type="ECO:0000256" key="6">
    <source>
        <dbReference type="ARBA" id="ARBA00023242"/>
    </source>
</evidence>
<organism evidence="9 10">
    <name type="scientific">Exophiala spinifera</name>
    <dbReference type="NCBI Taxonomy" id="91928"/>
    <lineage>
        <taxon>Eukaryota</taxon>
        <taxon>Fungi</taxon>
        <taxon>Dikarya</taxon>
        <taxon>Ascomycota</taxon>
        <taxon>Pezizomycotina</taxon>
        <taxon>Eurotiomycetes</taxon>
        <taxon>Chaetothyriomycetidae</taxon>
        <taxon>Chaetothyriales</taxon>
        <taxon>Herpotrichiellaceae</taxon>
        <taxon>Exophiala</taxon>
    </lineage>
</organism>
<keyword evidence="5 8" id="KW-0804">Transcription</keyword>
<keyword evidence="6 8" id="KW-0539">Nucleus</keyword>
<evidence type="ECO:0000256" key="2">
    <source>
        <dbReference type="ARBA" id="ARBA00009814"/>
    </source>
</evidence>
<sequence>MHEFALYGQVSKDAHHQVLQQLAGYTRMQPQKVVEVHLIFKARSPPGLDNIPSAGGSQGIMQPEVQKIRAMLNGSLYYVQLVGEVALGDTKNQLDGDVTMTTNGSGDPSVSQTKIKWTFEFKDTPEAGKQAVSTRLIHKVPLEDGDFVQFLNAFGYDYVSRYLVVGWNFYDQDTTLSVHKVVLLPQAVAESAMNDTTFLSDISKLKDLDQSGGYIMQTTVEVVDGNAPELKEKGTRQLLAHKEALKQAVDLTPGDRLALDTRVPVTGRR</sequence>
<evidence type="ECO:0000313" key="9">
    <source>
        <dbReference type="EMBL" id="KIW13272.1"/>
    </source>
</evidence>
<dbReference type="EMBL" id="KN847497">
    <property type="protein sequence ID" value="KIW13272.1"/>
    <property type="molecule type" value="Genomic_DNA"/>
</dbReference>
<evidence type="ECO:0000256" key="8">
    <source>
        <dbReference type="RuleBase" id="RU364150"/>
    </source>
</evidence>
<dbReference type="AlphaFoldDB" id="A0A0D1ZKA7"/>
<dbReference type="VEuPathDB" id="FungiDB:PV08_08459"/>
<dbReference type="GO" id="GO:0006357">
    <property type="term" value="P:regulation of transcription by RNA polymerase II"/>
    <property type="evidence" value="ECO:0007669"/>
    <property type="project" value="InterPro"/>
</dbReference>
<dbReference type="STRING" id="91928.A0A0D1ZKA7"/>
<evidence type="ECO:0000256" key="3">
    <source>
        <dbReference type="ARBA" id="ARBA00019612"/>
    </source>
</evidence>
<dbReference type="GeneID" id="27335542"/>
<dbReference type="Gene3D" id="2.40.320.10">
    <property type="entry name" value="Hypothetical Protein Pfu-838710-001"/>
    <property type="match status" value="1"/>
</dbReference>
<dbReference type="GO" id="GO:0016592">
    <property type="term" value="C:mediator complex"/>
    <property type="evidence" value="ECO:0007669"/>
    <property type="project" value="InterPro"/>
</dbReference>
<comment type="subcellular location">
    <subcellularLocation>
        <location evidence="1 8">Nucleus</location>
    </subcellularLocation>
</comment>
<dbReference type="PANTHER" id="PTHR13321">
    <property type="entry name" value="MEDIATOR OF RNA POLYMERASE II TRANSCRIPTION, SUBUNIT 18"/>
    <property type="match status" value="1"/>
</dbReference>
<comment type="subunit">
    <text evidence="8">Component of the Mediator complex.</text>
</comment>
<keyword evidence="8" id="KW-0010">Activator</keyword>
<evidence type="ECO:0000256" key="5">
    <source>
        <dbReference type="ARBA" id="ARBA00023163"/>
    </source>
</evidence>
<comment type="similarity">
    <text evidence="2 8">Belongs to the Mediator complex subunit 18 family.</text>
</comment>
<dbReference type="RefSeq" id="XP_016233488.1">
    <property type="nucleotide sequence ID" value="XM_016382785.1"/>
</dbReference>
<keyword evidence="4 8" id="KW-0805">Transcription regulation</keyword>
<evidence type="ECO:0000256" key="7">
    <source>
        <dbReference type="ARBA" id="ARBA00032012"/>
    </source>
</evidence>
<evidence type="ECO:0000256" key="4">
    <source>
        <dbReference type="ARBA" id="ARBA00023015"/>
    </source>
</evidence>
<evidence type="ECO:0000313" key="10">
    <source>
        <dbReference type="Proteomes" id="UP000053328"/>
    </source>
</evidence>
<comment type="function">
    <text evidence="8">Component of the Mediator complex, a coactivator involved in the regulated transcription of nearly all RNA polymerase II-dependent genes. Mediator functions as a bridge to convey information from gene-specific regulatory proteins to the basal RNA polymerase II transcription machinery. Mediator is recruited to promoters by direct interactions with regulatory proteins and serves as a scaffold for the assembly of a functional preinitiation complex with RNA polymerase II and the general transcription factors.</text>
</comment>
<reference evidence="9 10" key="1">
    <citation type="submission" date="2015-01" db="EMBL/GenBank/DDBJ databases">
        <title>The Genome Sequence of Exophiala spinifera CBS89968.</title>
        <authorList>
            <consortium name="The Broad Institute Genomics Platform"/>
            <person name="Cuomo C."/>
            <person name="de Hoog S."/>
            <person name="Gorbushina A."/>
            <person name="Stielow B."/>
            <person name="Teixiera M."/>
            <person name="Abouelleil A."/>
            <person name="Chapman S.B."/>
            <person name="Priest M."/>
            <person name="Young S.K."/>
            <person name="Wortman J."/>
            <person name="Nusbaum C."/>
            <person name="Birren B."/>
        </authorList>
    </citation>
    <scope>NUCLEOTIDE SEQUENCE [LARGE SCALE GENOMIC DNA]</scope>
    <source>
        <strain evidence="9 10">CBS 89968</strain>
    </source>
</reference>
<dbReference type="PANTHER" id="PTHR13321:SF2">
    <property type="entry name" value="MEDIATOR OF RNA POLYMERASE II TRANSCRIPTION SUBUNIT 18"/>
    <property type="match status" value="1"/>
</dbReference>